<evidence type="ECO:0000313" key="8">
    <source>
        <dbReference type="EMBL" id="EUD65253.1"/>
    </source>
</evidence>
<dbReference type="Gene3D" id="2.30.30.870">
    <property type="entry name" value="Pelota, domain A"/>
    <property type="match status" value="1"/>
</dbReference>
<dbReference type="GO" id="GO:0070651">
    <property type="term" value="P:nonfunctional rRNA decay"/>
    <property type="evidence" value="ECO:0007669"/>
    <property type="project" value="TreeGrafter"/>
</dbReference>
<protein>
    <recommendedName>
        <fullName evidence="6">Protein pelota homolog</fullName>
    </recommendedName>
</protein>
<dbReference type="GO" id="GO:0046872">
    <property type="term" value="F:metal ion binding"/>
    <property type="evidence" value="ECO:0007669"/>
    <property type="project" value="UniProtKB-KW"/>
</dbReference>
<dbReference type="InterPro" id="IPR038069">
    <property type="entry name" value="Pelota/DOM34_N"/>
</dbReference>
<comment type="function">
    <text evidence="6">Component of the Pelota-HBS1L complex, a complex that recognizes stalled ribosomes and triggers the No-Go Decay (NGD) pathway. In the Pelota-HBS1L complex, pelo recognizes ribosomes stalled at the 3' end of an mRNA and engages stalled ribosomes by destabilizing mRNA in the mRNA channel.</text>
</comment>
<dbReference type="VEuPathDB" id="PlasmoDB:C922_04382"/>
<evidence type="ECO:0000256" key="5">
    <source>
        <dbReference type="ARBA" id="ARBA00022723"/>
    </source>
</evidence>
<comment type="subcellular location">
    <subcellularLocation>
        <location evidence="2 6">Cytoplasm</location>
    </subcellularLocation>
</comment>
<dbReference type="GO" id="GO:0032790">
    <property type="term" value="P:ribosome disassembly"/>
    <property type="evidence" value="ECO:0007669"/>
    <property type="project" value="TreeGrafter"/>
</dbReference>
<dbReference type="PANTHER" id="PTHR10853">
    <property type="entry name" value="PELOTA"/>
    <property type="match status" value="1"/>
</dbReference>
<evidence type="ECO:0000259" key="7">
    <source>
        <dbReference type="SMART" id="SM01194"/>
    </source>
</evidence>
<dbReference type="PANTHER" id="PTHR10853:SF0">
    <property type="entry name" value="PROTEIN PELOTA HOMOLOG"/>
    <property type="match status" value="1"/>
</dbReference>
<gene>
    <name evidence="8" type="ORF">C922_04382</name>
</gene>
<keyword evidence="5 6" id="KW-0479">Metal-binding</keyword>
<dbReference type="GO" id="GO:0071025">
    <property type="term" value="P:RNA surveillance"/>
    <property type="evidence" value="ECO:0007669"/>
    <property type="project" value="InterPro"/>
</dbReference>
<accession>W7A1M0</accession>
<dbReference type="InterPro" id="IPR058547">
    <property type="entry name" value="Pelota_N"/>
</dbReference>
<keyword evidence="9" id="KW-1185">Reference proteome</keyword>
<evidence type="ECO:0000256" key="1">
    <source>
        <dbReference type="ARBA" id="ARBA00001968"/>
    </source>
</evidence>
<dbReference type="OrthoDB" id="10249111at2759"/>
<evidence type="ECO:0000256" key="4">
    <source>
        <dbReference type="ARBA" id="ARBA00022490"/>
    </source>
</evidence>
<reference evidence="8 9" key="1">
    <citation type="submission" date="2013-02" db="EMBL/GenBank/DDBJ databases">
        <title>The Genome Sequence of Plasmodium inui San Antonio 1.</title>
        <authorList>
            <consortium name="The Broad Institute Genome Sequencing Platform"/>
            <consortium name="The Broad Institute Genome Sequencing Center for Infectious Disease"/>
            <person name="Neafsey D."/>
            <person name="Cheeseman I."/>
            <person name="Volkman S."/>
            <person name="Adams J."/>
            <person name="Walker B."/>
            <person name="Young S.K."/>
            <person name="Zeng Q."/>
            <person name="Gargeya S."/>
            <person name="Fitzgerald M."/>
            <person name="Haas B."/>
            <person name="Abouelleil A."/>
            <person name="Alvarado L."/>
            <person name="Arachchi H.M."/>
            <person name="Berlin A.M."/>
            <person name="Chapman S.B."/>
            <person name="Dewar J."/>
            <person name="Goldberg J."/>
            <person name="Griggs A."/>
            <person name="Gujja S."/>
            <person name="Hansen M."/>
            <person name="Howarth C."/>
            <person name="Imamovic A."/>
            <person name="Larimer J."/>
            <person name="McCowan C."/>
            <person name="Murphy C."/>
            <person name="Neiman D."/>
            <person name="Pearson M."/>
            <person name="Priest M."/>
            <person name="Roberts A."/>
            <person name="Saif S."/>
            <person name="Shea T."/>
            <person name="Sisk P."/>
            <person name="Sykes S."/>
            <person name="Wortman J."/>
            <person name="Nusbaum C."/>
            <person name="Birren B."/>
        </authorList>
    </citation>
    <scope>NUCLEOTIDE SEQUENCE [LARGE SCALE GENOMIC DNA]</scope>
    <source>
        <strain evidence="8 9">San Antonio 1</strain>
    </source>
</reference>
<dbReference type="Pfam" id="PF03464">
    <property type="entry name" value="eRF1_2"/>
    <property type="match status" value="1"/>
</dbReference>
<keyword evidence="4 6" id="KW-0963">Cytoplasm</keyword>
<evidence type="ECO:0000313" key="9">
    <source>
        <dbReference type="Proteomes" id="UP000030640"/>
    </source>
</evidence>
<evidence type="ECO:0000256" key="3">
    <source>
        <dbReference type="ARBA" id="ARBA00009504"/>
    </source>
</evidence>
<dbReference type="GO" id="GO:0070481">
    <property type="term" value="P:nuclear-transcribed mRNA catabolic process, non-stop decay"/>
    <property type="evidence" value="ECO:0007669"/>
    <property type="project" value="InterPro"/>
</dbReference>
<dbReference type="AlphaFoldDB" id="W7A1M0"/>
<dbReference type="SUPFAM" id="SSF55315">
    <property type="entry name" value="L30e-like"/>
    <property type="match status" value="1"/>
</dbReference>
<evidence type="ECO:0000256" key="6">
    <source>
        <dbReference type="RuleBase" id="RU362019"/>
    </source>
</evidence>
<dbReference type="SUPFAM" id="SSF159065">
    <property type="entry name" value="Dom34/Pelota N-terminal domain-like"/>
    <property type="match status" value="1"/>
</dbReference>
<dbReference type="SMART" id="SM01194">
    <property type="entry name" value="eRF1_1"/>
    <property type="match status" value="1"/>
</dbReference>
<organism evidence="8 9">
    <name type="scientific">Plasmodium inui San Antonio 1</name>
    <dbReference type="NCBI Taxonomy" id="1237626"/>
    <lineage>
        <taxon>Eukaryota</taxon>
        <taxon>Sar</taxon>
        <taxon>Alveolata</taxon>
        <taxon>Apicomplexa</taxon>
        <taxon>Aconoidasida</taxon>
        <taxon>Haemosporida</taxon>
        <taxon>Plasmodiidae</taxon>
        <taxon>Plasmodium</taxon>
        <taxon>Plasmodium (Plasmodium)</taxon>
    </lineage>
</organism>
<dbReference type="Pfam" id="PF03465">
    <property type="entry name" value="eRF1_3"/>
    <property type="match status" value="1"/>
</dbReference>
<dbReference type="InterPro" id="IPR005142">
    <property type="entry name" value="eRF1_3"/>
</dbReference>
<dbReference type="Proteomes" id="UP000030640">
    <property type="component" value="Unassembled WGS sequence"/>
</dbReference>
<dbReference type="InterPro" id="IPR029064">
    <property type="entry name" value="Ribosomal_eL30-like_sf"/>
</dbReference>
<dbReference type="Pfam" id="PF26356">
    <property type="entry name" value="Pelota_N"/>
    <property type="match status" value="1"/>
</dbReference>
<dbReference type="InterPro" id="IPR042226">
    <property type="entry name" value="eFR1_2_sf"/>
</dbReference>
<dbReference type="InterPro" id="IPR005140">
    <property type="entry name" value="eRF1_Pelota-like_N"/>
</dbReference>
<proteinExistence type="inferred from homology"/>
<dbReference type="Gene3D" id="3.30.1330.30">
    <property type="match status" value="1"/>
</dbReference>
<dbReference type="InterPro" id="IPR005141">
    <property type="entry name" value="eRF1_2"/>
</dbReference>
<dbReference type="RefSeq" id="XP_008818187.1">
    <property type="nucleotide sequence ID" value="XM_008819965.1"/>
</dbReference>
<name>W7A1M0_9APIC</name>
<dbReference type="Gene3D" id="3.30.420.60">
    <property type="entry name" value="eRF1 domain 2"/>
    <property type="match status" value="1"/>
</dbReference>
<evidence type="ECO:0000256" key="2">
    <source>
        <dbReference type="ARBA" id="ARBA00004496"/>
    </source>
</evidence>
<dbReference type="FunFam" id="2.30.30.870:FF:000002">
    <property type="entry name" value="Protein pelota homolog"/>
    <property type="match status" value="1"/>
</dbReference>
<feature type="domain" description="eRF1/Pelota-like N-terminal" evidence="7">
    <location>
        <begin position="1"/>
        <end position="129"/>
    </location>
</feature>
<comment type="similarity">
    <text evidence="3 6">Belongs to the eukaryotic release factor 1 family. Pelota subfamily.</text>
</comment>
<sequence>MKLLFRKRDNEDMAFGVVAEEDDDLWHLYNLISIHDEVETSTTRKVHKDIGNNTYATEIRKMKLTLMITKVDFDSVNNSLRLSGKNIKNNDYVKMGQYHTFEIGLNEKIKIKKKNWDSVYREKLEECTNVQINSKVAILLVSCGEAQMYLLTENLCKHIFTLNKVIKKKREKNNNSLYAKSMCAFFQQLLLQLLKNVNIQNMQCIVLGGPGFFKNDFLQFVYEKSEQKNDKDVLSIKSKFLIVKTSSINRNAVNEILSDEKIKKQILNMKVVSHMDVLNRFYKLFDKCEEKICYGEGDVRYAASLQAIESLLITDRTFRNCDVVTRKAYVAMLRDVKNSGGRVFIFPDNHTTGEQLNALTGIAAILKFPVYAQEGERQEEKRQEEKRQDE</sequence>
<dbReference type="SUPFAM" id="SSF53137">
    <property type="entry name" value="Translational machinery components"/>
    <property type="match status" value="1"/>
</dbReference>
<dbReference type="GO" id="GO:0070966">
    <property type="term" value="P:nuclear-transcribed mRNA catabolic process, no-go decay"/>
    <property type="evidence" value="ECO:0007669"/>
    <property type="project" value="InterPro"/>
</dbReference>
<dbReference type="FunFam" id="3.30.1330.30:FF:000008">
    <property type="entry name" value="Protein pelota homolog"/>
    <property type="match status" value="1"/>
</dbReference>
<dbReference type="EMBL" id="KI965481">
    <property type="protein sequence ID" value="EUD65253.1"/>
    <property type="molecule type" value="Genomic_DNA"/>
</dbReference>
<comment type="cofactor">
    <cofactor evidence="1 6">
        <name>a divalent metal cation</name>
        <dbReference type="ChEBI" id="CHEBI:60240"/>
    </cofactor>
</comment>
<dbReference type="GeneID" id="20039656"/>
<dbReference type="GO" id="GO:0005737">
    <property type="term" value="C:cytoplasm"/>
    <property type="evidence" value="ECO:0007669"/>
    <property type="project" value="UniProtKB-SubCell"/>
</dbReference>
<dbReference type="NCBIfam" id="TIGR00111">
    <property type="entry name" value="pelota"/>
    <property type="match status" value="1"/>
</dbReference>
<dbReference type="InterPro" id="IPR004405">
    <property type="entry name" value="TF_pelota"/>
</dbReference>